<dbReference type="PANTHER" id="PTHR15323">
    <property type="entry name" value="D123 PROTEIN"/>
    <property type="match status" value="1"/>
</dbReference>
<dbReference type="EMBL" id="CAJOBH010015852">
    <property type="protein sequence ID" value="CAF4190044.1"/>
    <property type="molecule type" value="Genomic_DNA"/>
</dbReference>
<sequence>MGQSESSTSQDGLNNQSDSIAKIDEQDTFVVSTHVYDHQLSKRCEHIDFDVEGWYHILEYQTFHTEFISISPSTARAFVNYYQTRYNSKRVFNTNDLRSIQSIQHQLNQKIFNLRANQFQSSGNFIRLSSRSPKDGNPLDSQKLVQLYHQEFENLKLKYPNEYDSIEGKANMQLIAYSNAQMKSLKVTNEVEALNLILSSERVFIDLLEALDCQDAHDNKTININNRNLYDWSTKIIIREWNNLLDPSMEFRCFVYDSNLTAISQYNHYCKFYPLQNDITVQNIKNTIIQYWQQKIKPLLDPFKEKYSKYIIDIGLIENSISNEMECVVIELNPFARGTGAGLFHWTTDIQQLIGQKDEIEIRVRSNYLTDIDHYVEFILRENKLNIENSSSSDDEDHTPYFAFLDKMEKQFSS</sequence>
<dbReference type="EMBL" id="CAJOBF010009292">
    <property type="protein sequence ID" value="CAF4272341.1"/>
    <property type="molecule type" value="Genomic_DNA"/>
</dbReference>
<evidence type="ECO:0000313" key="9">
    <source>
        <dbReference type="EMBL" id="CAF4839264.1"/>
    </source>
</evidence>
<dbReference type="AlphaFoldDB" id="A0A815LUX4"/>
<organism evidence="3 10">
    <name type="scientific">Rotaria magnacalcarata</name>
    <dbReference type="NCBI Taxonomy" id="392030"/>
    <lineage>
        <taxon>Eukaryota</taxon>
        <taxon>Metazoa</taxon>
        <taxon>Spiralia</taxon>
        <taxon>Gnathifera</taxon>
        <taxon>Rotifera</taxon>
        <taxon>Eurotatoria</taxon>
        <taxon>Bdelloidea</taxon>
        <taxon>Philodinida</taxon>
        <taxon>Philodinidae</taxon>
        <taxon>Rotaria</taxon>
    </lineage>
</organism>
<evidence type="ECO:0000313" key="3">
    <source>
        <dbReference type="EMBL" id="CAF1410756.1"/>
    </source>
</evidence>
<evidence type="ECO:0000313" key="6">
    <source>
        <dbReference type="EMBL" id="CAF3991805.1"/>
    </source>
</evidence>
<dbReference type="InterPro" id="IPR009772">
    <property type="entry name" value="CDC123"/>
</dbReference>
<evidence type="ECO:0000313" key="2">
    <source>
        <dbReference type="EMBL" id="CAF1156229.1"/>
    </source>
</evidence>
<dbReference type="Proteomes" id="UP000681720">
    <property type="component" value="Unassembled WGS sequence"/>
</dbReference>
<evidence type="ECO:0000313" key="10">
    <source>
        <dbReference type="Proteomes" id="UP000663834"/>
    </source>
</evidence>
<dbReference type="Proteomes" id="UP000663834">
    <property type="component" value="Unassembled WGS sequence"/>
</dbReference>
<dbReference type="OrthoDB" id="360540at2759"/>
<dbReference type="Pfam" id="PF07065">
    <property type="entry name" value="D123"/>
    <property type="match status" value="1"/>
</dbReference>
<protein>
    <recommendedName>
        <fullName evidence="11">Cell division cycle protein 123 homolog</fullName>
    </recommendedName>
</protein>
<dbReference type="EMBL" id="CAJOBI010157884">
    <property type="protein sequence ID" value="CAF4839264.1"/>
    <property type="molecule type" value="Genomic_DNA"/>
</dbReference>
<proteinExistence type="inferred from homology"/>
<dbReference type="EMBL" id="CAJNRE010013554">
    <property type="protein sequence ID" value="CAF2119233.1"/>
    <property type="molecule type" value="Genomic_DNA"/>
</dbReference>
<accession>A0A815LUX4</accession>
<comment type="similarity">
    <text evidence="1">Belongs to the CDC123 family.</text>
</comment>
<dbReference type="Proteomes" id="UP000663887">
    <property type="component" value="Unassembled WGS sequence"/>
</dbReference>
<evidence type="ECO:0000256" key="1">
    <source>
        <dbReference type="ARBA" id="ARBA00011047"/>
    </source>
</evidence>
<dbReference type="Proteomes" id="UP000676336">
    <property type="component" value="Unassembled WGS sequence"/>
</dbReference>
<dbReference type="PANTHER" id="PTHR15323:SF6">
    <property type="entry name" value="CELL DIVISION CYCLE PROTEIN 123 HOMOLOG"/>
    <property type="match status" value="1"/>
</dbReference>
<dbReference type="EMBL" id="CAJNOV010003881">
    <property type="protein sequence ID" value="CAF1156229.1"/>
    <property type="molecule type" value="Genomic_DNA"/>
</dbReference>
<evidence type="ECO:0000313" key="7">
    <source>
        <dbReference type="EMBL" id="CAF4190044.1"/>
    </source>
</evidence>
<dbReference type="Proteomes" id="UP000663855">
    <property type="component" value="Unassembled WGS sequence"/>
</dbReference>
<dbReference type="EMBL" id="CAJNRG010015569">
    <property type="protein sequence ID" value="CAF2172840.1"/>
    <property type="molecule type" value="Genomic_DNA"/>
</dbReference>
<reference evidence="3" key="1">
    <citation type="submission" date="2021-02" db="EMBL/GenBank/DDBJ databases">
        <authorList>
            <person name="Nowell W R."/>
        </authorList>
    </citation>
    <scope>NUCLEOTIDE SEQUENCE</scope>
</reference>
<gene>
    <name evidence="7" type="ORF">BYL167_LOCUS23199</name>
    <name evidence="2" type="ORF">CJN711_LOCUS9779</name>
    <name evidence="6" type="ORF">GIL414_LOCUS11252</name>
    <name evidence="3" type="ORF">KQP761_LOCUS10141</name>
    <name evidence="4" type="ORF">MBJ925_LOCUS25613</name>
    <name evidence="9" type="ORF">SMN809_LOCUS48856</name>
    <name evidence="8" type="ORF">UXM345_LOCUS31879</name>
    <name evidence="5" type="ORF">XDN619_LOCUS31299</name>
</gene>
<evidence type="ECO:0000313" key="5">
    <source>
        <dbReference type="EMBL" id="CAF2172840.1"/>
    </source>
</evidence>
<name>A0A815LUX4_9BILA</name>
<dbReference type="Proteomes" id="UP000663824">
    <property type="component" value="Unassembled WGS sequence"/>
</dbReference>
<dbReference type="Proteomes" id="UP000681967">
    <property type="component" value="Unassembled WGS sequence"/>
</dbReference>
<dbReference type="GO" id="GO:0005737">
    <property type="term" value="C:cytoplasm"/>
    <property type="evidence" value="ECO:0007669"/>
    <property type="project" value="TreeGrafter"/>
</dbReference>
<dbReference type="EMBL" id="CAJOBJ010004180">
    <property type="protein sequence ID" value="CAF3991805.1"/>
    <property type="molecule type" value="Genomic_DNA"/>
</dbReference>
<evidence type="ECO:0000313" key="8">
    <source>
        <dbReference type="EMBL" id="CAF4272341.1"/>
    </source>
</evidence>
<comment type="caution">
    <text evidence="3">The sequence shown here is derived from an EMBL/GenBank/DDBJ whole genome shotgun (WGS) entry which is preliminary data.</text>
</comment>
<evidence type="ECO:0000313" key="4">
    <source>
        <dbReference type="EMBL" id="CAF2119233.1"/>
    </source>
</evidence>
<evidence type="ECO:0008006" key="11">
    <source>
        <dbReference type="Google" id="ProtNLM"/>
    </source>
</evidence>
<dbReference type="EMBL" id="CAJNOW010004267">
    <property type="protein sequence ID" value="CAF1410756.1"/>
    <property type="molecule type" value="Genomic_DNA"/>
</dbReference>
<dbReference type="Proteomes" id="UP000663842">
    <property type="component" value="Unassembled WGS sequence"/>
</dbReference>